<accession>A0ABD0TNA0</accession>
<protein>
    <submittedName>
        <fullName evidence="2">Uncharacterized protein</fullName>
    </submittedName>
</protein>
<evidence type="ECO:0000313" key="2">
    <source>
        <dbReference type="EMBL" id="KAL0850811.1"/>
    </source>
</evidence>
<dbReference type="Proteomes" id="UP001549921">
    <property type="component" value="Unassembled WGS sequence"/>
</dbReference>
<evidence type="ECO:0000313" key="3">
    <source>
        <dbReference type="Proteomes" id="UP001549921"/>
    </source>
</evidence>
<reference evidence="2 3" key="1">
    <citation type="submission" date="2024-06" db="EMBL/GenBank/DDBJ databases">
        <title>A chromosome-level genome assembly of beet webworm, Loxostege sticticalis.</title>
        <authorList>
            <person name="Zhang Y."/>
        </authorList>
    </citation>
    <scope>NUCLEOTIDE SEQUENCE [LARGE SCALE GENOMIC DNA]</scope>
    <source>
        <strain evidence="2">AQ028</strain>
        <tissue evidence="2">Male pupae</tissue>
    </source>
</reference>
<dbReference type="EMBL" id="JBEDNZ010000002">
    <property type="protein sequence ID" value="KAL0850811.1"/>
    <property type="molecule type" value="Genomic_DNA"/>
</dbReference>
<evidence type="ECO:0000256" key="1">
    <source>
        <dbReference type="SAM" id="Phobius"/>
    </source>
</evidence>
<sequence length="255" mass="26777">MTDMVEGGTSLAWRLLATLEGGSLLLATSALLAYTARRKVAKLKRTRRPVRSVLLTNTTNELGKELKTRLESRGCVVHSMTDEMIRRVMSDQSREAFGACGASSGATSGAISETQVDALVVVGAFSPPKTGGLQGMAKLVSEDVYHNLKSLESLSALVARGGSVAWACAGGAGAGWGAAEDAFDTVLRANLHHVAKTSRCEAVWVGRCSGAVVAAERVVDALLEAGDSTIASRFSIRNAAHKAAEYMGRLLKIVT</sequence>
<comment type="caution">
    <text evidence="2">The sequence shown here is derived from an EMBL/GenBank/DDBJ whole genome shotgun (WGS) entry which is preliminary data.</text>
</comment>
<name>A0ABD0TNA0_LOXSC</name>
<keyword evidence="1" id="KW-0812">Transmembrane</keyword>
<feature type="transmembrane region" description="Helical" evidence="1">
    <location>
        <begin position="12"/>
        <end position="35"/>
    </location>
</feature>
<dbReference type="AlphaFoldDB" id="A0ABD0TNA0"/>
<keyword evidence="1" id="KW-1133">Transmembrane helix</keyword>
<proteinExistence type="predicted"/>
<gene>
    <name evidence="2" type="ORF">ABMA28_006735</name>
</gene>
<keyword evidence="1" id="KW-0472">Membrane</keyword>
<organism evidence="2 3">
    <name type="scientific">Loxostege sticticalis</name>
    <name type="common">Beet webworm moth</name>
    <dbReference type="NCBI Taxonomy" id="481309"/>
    <lineage>
        <taxon>Eukaryota</taxon>
        <taxon>Metazoa</taxon>
        <taxon>Ecdysozoa</taxon>
        <taxon>Arthropoda</taxon>
        <taxon>Hexapoda</taxon>
        <taxon>Insecta</taxon>
        <taxon>Pterygota</taxon>
        <taxon>Neoptera</taxon>
        <taxon>Endopterygota</taxon>
        <taxon>Lepidoptera</taxon>
        <taxon>Glossata</taxon>
        <taxon>Ditrysia</taxon>
        <taxon>Pyraloidea</taxon>
        <taxon>Crambidae</taxon>
        <taxon>Pyraustinae</taxon>
        <taxon>Loxostege</taxon>
    </lineage>
</organism>